<proteinExistence type="inferred from homology"/>
<dbReference type="InterPro" id="IPR029063">
    <property type="entry name" value="SAM-dependent_MTases_sf"/>
</dbReference>
<feature type="active site" description="Nucleophile" evidence="5">
    <location>
        <position position="339"/>
    </location>
</feature>
<evidence type="ECO:0000259" key="6">
    <source>
        <dbReference type="PROSITE" id="PS51686"/>
    </source>
</evidence>
<sequence>MTPAARLAAAIEILDLVIAAARDGGAAADTIVQRYFSTRRYAGGGDRRGVRALAFAAIRSLGERPETGRAALIGHLRAHEPELLALFGSGGHAPAALEPGEAEAAAGLAPAWLMEKLGRRFGEATEGQVAALLERAPLDLRVNRLKGTREEVLPMLEGAEGLDLHEDALRIESGVNVEALAPFQDGLVEVQDAGSQRASAALAVQPGETVLDLCAGAGGKTLALAAAMANEGRLVASDSDRGRLSAMPARLARAGVTIVEPRLLDGGREAEMLADLEGACDAVMVDAPCSGSGTWRRNPEARWRLTPVRLARLIEEQARLLALAATMVRPGGRLTYVVCSLLPEEGSAQVAALLAARPDFKGLGEEVLLTPQQHGCDGFSITSVLRIS</sequence>
<evidence type="ECO:0000313" key="8">
    <source>
        <dbReference type="Proteomes" id="UP000538147"/>
    </source>
</evidence>
<dbReference type="PANTHER" id="PTHR22807:SF53">
    <property type="entry name" value="RIBOSOMAL RNA SMALL SUBUNIT METHYLTRANSFERASE B-RELATED"/>
    <property type="match status" value="1"/>
</dbReference>
<protein>
    <submittedName>
        <fullName evidence="7">16S rRNA (Cytosine967-C5)-methyltransferase</fullName>
        <ecNumber evidence="7">2.1.1.176</ecNumber>
    </submittedName>
</protein>
<feature type="binding site" evidence="5">
    <location>
        <position position="265"/>
    </location>
    <ligand>
        <name>S-adenosyl-L-methionine</name>
        <dbReference type="ChEBI" id="CHEBI:59789"/>
    </ligand>
</feature>
<comment type="similarity">
    <text evidence="5">Belongs to the class I-like SAM-binding methyltransferase superfamily. RsmB/NOP family.</text>
</comment>
<keyword evidence="4 5" id="KW-0694">RNA-binding</keyword>
<evidence type="ECO:0000256" key="1">
    <source>
        <dbReference type="ARBA" id="ARBA00022603"/>
    </source>
</evidence>
<dbReference type="CDD" id="cd02440">
    <property type="entry name" value="AdoMet_MTases"/>
    <property type="match status" value="1"/>
</dbReference>
<name>A0A841L4R9_9SPHN</name>
<reference evidence="7 8" key="1">
    <citation type="submission" date="2020-08" db="EMBL/GenBank/DDBJ databases">
        <title>Genomic Encyclopedia of Type Strains, Phase IV (KMG-IV): sequencing the most valuable type-strain genomes for metagenomic binning, comparative biology and taxonomic classification.</title>
        <authorList>
            <person name="Goeker M."/>
        </authorList>
    </citation>
    <scope>NUCLEOTIDE SEQUENCE [LARGE SCALE GENOMIC DNA]</scope>
    <source>
        <strain evidence="7 8">DSM 102189</strain>
    </source>
</reference>
<dbReference type="PROSITE" id="PS51686">
    <property type="entry name" value="SAM_MT_RSMB_NOP"/>
    <property type="match status" value="1"/>
</dbReference>
<keyword evidence="3 5" id="KW-0949">S-adenosyl-L-methionine</keyword>
<dbReference type="Pfam" id="PF22458">
    <property type="entry name" value="RsmF-B_ferredox"/>
    <property type="match status" value="1"/>
</dbReference>
<dbReference type="AlphaFoldDB" id="A0A841L4R9"/>
<accession>A0A841L4R9</accession>
<evidence type="ECO:0000256" key="5">
    <source>
        <dbReference type="PROSITE-ProRule" id="PRU01023"/>
    </source>
</evidence>
<dbReference type="Gene3D" id="3.40.50.150">
    <property type="entry name" value="Vaccinia Virus protein VP39"/>
    <property type="match status" value="1"/>
</dbReference>
<feature type="binding site" evidence="5">
    <location>
        <position position="238"/>
    </location>
    <ligand>
        <name>S-adenosyl-L-methionine</name>
        <dbReference type="ChEBI" id="CHEBI:59789"/>
    </ligand>
</feature>
<dbReference type="GO" id="GO:0003723">
    <property type="term" value="F:RNA binding"/>
    <property type="evidence" value="ECO:0007669"/>
    <property type="project" value="UniProtKB-UniRule"/>
</dbReference>
<evidence type="ECO:0000313" key="7">
    <source>
        <dbReference type="EMBL" id="MBB6225963.1"/>
    </source>
</evidence>
<dbReference type="GO" id="GO:0001510">
    <property type="term" value="P:RNA methylation"/>
    <property type="evidence" value="ECO:0007669"/>
    <property type="project" value="InterPro"/>
</dbReference>
<keyword evidence="8" id="KW-1185">Reference proteome</keyword>
<dbReference type="Proteomes" id="UP000538147">
    <property type="component" value="Unassembled WGS sequence"/>
</dbReference>
<keyword evidence="2 5" id="KW-0808">Transferase</keyword>
<dbReference type="PANTHER" id="PTHR22807">
    <property type="entry name" value="NOP2 YEAST -RELATED NOL1/NOP2/FMU SUN DOMAIN-CONTAINING"/>
    <property type="match status" value="1"/>
</dbReference>
<dbReference type="PRINTS" id="PR02008">
    <property type="entry name" value="RCMTFAMILY"/>
</dbReference>
<evidence type="ECO:0000256" key="2">
    <source>
        <dbReference type="ARBA" id="ARBA00022679"/>
    </source>
</evidence>
<dbReference type="InterPro" id="IPR054728">
    <property type="entry name" value="RsmB-like_ferredoxin"/>
</dbReference>
<dbReference type="EC" id="2.1.1.176" evidence="7"/>
<evidence type="ECO:0000256" key="4">
    <source>
        <dbReference type="ARBA" id="ARBA00022884"/>
    </source>
</evidence>
<keyword evidence="1 5" id="KW-0489">Methyltransferase</keyword>
<feature type="binding site" evidence="5">
    <location>
        <position position="286"/>
    </location>
    <ligand>
        <name>S-adenosyl-L-methionine</name>
        <dbReference type="ChEBI" id="CHEBI:59789"/>
    </ligand>
</feature>
<comment type="caution">
    <text evidence="5">Lacks conserved residue(s) required for the propagation of feature annotation.</text>
</comment>
<feature type="domain" description="SAM-dependent MTase RsmB/NOP-type" evidence="6">
    <location>
        <begin position="121"/>
        <end position="388"/>
    </location>
</feature>
<dbReference type="InterPro" id="IPR049560">
    <property type="entry name" value="MeTrfase_RsmB-F_NOP2_cat"/>
</dbReference>
<gene>
    <name evidence="7" type="ORF">FHS79_000114</name>
</gene>
<dbReference type="InterPro" id="IPR023267">
    <property type="entry name" value="RCMT"/>
</dbReference>
<dbReference type="Pfam" id="PF01189">
    <property type="entry name" value="Methyltr_RsmB-F"/>
    <property type="match status" value="1"/>
</dbReference>
<dbReference type="EMBL" id="JACIIV010000001">
    <property type="protein sequence ID" value="MBB6225963.1"/>
    <property type="molecule type" value="Genomic_DNA"/>
</dbReference>
<dbReference type="SUPFAM" id="SSF53335">
    <property type="entry name" value="S-adenosyl-L-methionine-dependent methyltransferases"/>
    <property type="match status" value="1"/>
</dbReference>
<organism evidence="7 8">
    <name type="scientific">Polymorphobacter multimanifer</name>
    <dbReference type="NCBI Taxonomy" id="1070431"/>
    <lineage>
        <taxon>Bacteria</taxon>
        <taxon>Pseudomonadati</taxon>
        <taxon>Pseudomonadota</taxon>
        <taxon>Alphaproteobacteria</taxon>
        <taxon>Sphingomonadales</taxon>
        <taxon>Sphingosinicellaceae</taxon>
        <taxon>Polymorphobacter</taxon>
    </lineage>
</organism>
<evidence type="ECO:0000256" key="3">
    <source>
        <dbReference type="ARBA" id="ARBA00022691"/>
    </source>
</evidence>
<dbReference type="GO" id="GO:0008173">
    <property type="term" value="F:RNA methyltransferase activity"/>
    <property type="evidence" value="ECO:0007669"/>
    <property type="project" value="InterPro"/>
</dbReference>
<dbReference type="RefSeq" id="WP_184193735.1">
    <property type="nucleotide sequence ID" value="NZ_BMOX01000013.1"/>
</dbReference>
<comment type="caution">
    <text evidence="7">The sequence shown here is derived from an EMBL/GenBank/DDBJ whole genome shotgun (WGS) entry which is preliminary data.</text>
</comment>
<dbReference type="InterPro" id="IPR001678">
    <property type="entry name" value="MeTrfase_RsmB-F_NOP2_dom"/>
</dbReference>